<evidence type="ECO:0000313" key="1">
    <source>
        <dbReference type="EMBL" id="OAF12820.1"/>
    </source>
</evidence>
<evidence type="ECO:0000313" key="2">
    <source>
        <dbReference type="Proteomes" id="UP000077173"/>
    </source>
</evidence>
<keyword evidence="2" id="KW-1185">Reference proteome</keyword>
<sequence>MRRSNNVQDRRGDGPIMNKMRDLAAWGSDFVTALENATGTAPPPAKDEDSKLADELGAKDIKAMEKAPAEKLAAGETAP</sequence>
<comment type="caution">
    <text evidence="1">The sequence shown here is derived from an EMBL/GenBank/DDBJ whole genome shotgun (WGS) entry which is preliminary data.</text>
</comment>
<dbReference type="RefSeq" id="WP_063680141.1">
    <property type="nucleotide sequence ID" value="NZ_LSEF01000080.1"/>
</dbReference>
<organism evidence="1 2">
    <name type="scientific">Bradyrhizobium neotropicale</name>
    <dbReference type="NCBI Taxonomy" id="1497615"/>
    <lineage>
        <taxon>Bacteria</taxon>
        <taxon>Pseudomonadati</taxon>
        <taxon>Pseudomonadota</taxon>
        <taxon>Alphaproteobacteria</taxon>
        <taxon>Hyphomicrobiales</taxon>
        <taxon>Nitrobacteraceae</taxon>
        <taxon>Bradyrhizobium</taxon>
    </lineage>
</organism>
<gene>
    <name evidence="1" type="ORF">AXW67_19625</name>
</gene>
<reference evidence="1 2" key="1">
    <citation type="submission" date="2016-02" db="EMBL/GenBank/DDBJ databases">
        <title>Draft genome sequence of the strain BR 10247T Bradyrhizobium neotropicale isolated from nodules of Centrolobium paraense.</title>
        <authorList>
            <person name="Simoes-Araujo J.L."/>
            <person name="Barauna A.C."/>
            <person name="Silva K."/>
            <person name="Zilli J.E."/>
        </authorList>
    </citation>
    <scope>NUCLEOTIDE SEQUENCE [LARGE SCALE GENOMIC DNA]</scope>
    <source>
        <strain evidence="1 2">BR 10247</strain>
    </source>
</reference>
<proteinExistence type="predicted"/>
<dbReference type="GeneID" id="32581377"/>
<protein>
    <submittedName>
        <fullName evidence="1">Uncharacterized protein</fullName>
    </submittedName>
</protein>
<dbReference type="EMBL" id="LSEF01000080">
    <property type="protein sequence ID" value="OAF12820.1"/>
    <property type="molecule type" value="Genomic_DNA"/>
</dbReference>
<name>A0A176YYI7_9BRAD</name>
<dbReference type="Proteomes" id="UP000077173">
    <property type="component" value="Unassembled WGS sequence"/>
</dbReference>
<accession>A0A176YYI7</accession>
<dbReference type="AlphaFoldDB" id="A0A176YYI7"/>